<dbReference type="Proteomes" id="UP000265520">
    <property type="component" value="Unassembled WGS sequence"/>
</dbReference>
<dbReference type="AlphaFoldDB" id="A0A392UDZ7"/>
<name>A0A392UDZ7_9FABA</name>
<protein>
    <submittedName>
        <fullName evidence="1">NBS-containing resistance-like protein</fullName>
    </submittedName>
</protein>
<feature type="non-terminal residue" evidence="1">
    <location>
        <position position="43"/>
    </location>
</feature>
<proteinExistence type="predicted"/>
<organism evidence="1 2">
    <name type="scientific">Trifolium medium</name>
    <dbReference type="NCBI Taxonomy" id="97028"/>
    <lineage>
        <taxon>Eukaryota</taxon>
        <taxon>Viridiplantae</taxon>
        <taxon>Streptophyta</taxon>
        <taxon>Embryophyta</taxon>
        <taxon>Tracheophyta</taxon>
        <taxon>Spermatophyta</taxon>
        <taxon>Magnoliopsida</taxon>
        <taxon>eudicotyledons</taxon>
        <taxon>Gunneridae</taxon>
        <taxon>Pentapetalae</taxon>
        <taxon>rosids</taxon>
        <taxon>fabids</taxon>
        <taxon>Fabales</taxon>
        <taxon>Fabaceae</taxon>
        <taxon>Papilionoideae</taxon>
        <taxon>50 kb inversion clade</taxon>
        <taxon>NPAAA clade</taxon>
        <taxon>Hologalegina</taxon>
        <taxon>IRL clade</taxon>
        <taxon>Trifolieae</taxon>
        <taxon>Trifolium</taxon>
    </lineage>
</organism>
<accession>A0A392UDZ7</accession>
<evidence type="ECO:0000313" key="1">
    <source>
        <dbReference type="EMBL" id="MCI71759.1"/>
    </source>
</evidence>
<keyword evidence="2" id="KW-1185">Reference proteome</keyword>
<dbReference type="EMBL" id="LXQA010803304">
    <property type="protein sequence ID" value="MCI71759.1"/>
    <property type="molecule type" value="Genomic_DNA"/>
</dbReference>
<evidence type="ECO:0000313" key="2">
    <source>
        <dbReference type="Proteomes" id="UP000265520"/>
    </source>
</evidence>
<comment type="caution">
    <text evidence="1">The sequence shown here is derived from an EMBL/GenBank/DDBJ whole genome shotgun (WGS) entry which is preliminary data.</text>
</comment>
<sequence length="43" mass="4862">MAEGFLFNMIGKLIGKLGSMAIESWNMRDDLEKLVENMSEIKA</sequence>
<reference evidence="1 2" key="1">
    <citation type="journal article" date="2018" name="Front. Plant Sci.">
        <title>Red Clover (Trifolium pratense) and Zigzag Clover (T. medium) - A Picture of Genomic Similarities and Differences.</title>
        <authorList>
            <person name="Dluhosova J."/>
            <person name="Istvanek J."/>
            <person name="Nedelnik J."/>
            <person name="Repkova J."/>
        </authorList>
    </citation>
    <scope>NUCLEOTIDE SEQUENCE [LARGE SCALE GENOMIC DNA]</scope>
    <source>
        <strain evidence="2">cv. 10/8</strain>
        <tissue evidence="1">Leaf</tissue>
    </source>
</reference>